<keyword evidence="1" id="KW-1133">Transmembrane helix</keyword>
<gene>
    <name evidence="3" type="ORF">NVV95_12100</name>
</gene>
<evidence type="ECO:0000256" key="1">
    <source>
        <dbReference type="SAM" id="Phobius"/>
    </source>
</evidence>
<feature type="transmembrane region" description="Helical" evidence="1">
    <location>
        <begin position="35"/>
        <end position="53"/>
    </location>
</feature>
<protein>
    <submittedName>
        <fullName evidence="3">Prepilin peptidase</fullName>
        <ecNumber evidence="3">3.4.23.43</ecNumber>
    </submittedName>
</protein>
<dbReference type="Proteomes" id="UP001165580">
    <property type="component" value="Unassembled WGS sequence"/>
</dbReference>
<sequence>MAVALLLTLVPLGHLAAVSVPLAVTDARTGRLPNGYLLPGLALLAWALVAVGLHDPPLAFEAAAAALAAGAVAAALWALGVLGMGDVKLLVLLGGVLALLEPLDGGAVVQVAFCAGALVLAGLVVALGGGRDGRDGKEGLDGREGRTPLGPALLGAFWLGLMPSLGSLPWLALPP</sequence>
<evidence type="ECO:0000313" key="3">
    <source>
        <dbReference type="EMBL" id="MCS5715289.1"/>
    </source>
</evidence>
<feature type="transmembrane region" description="Helical" evidence="1">
    <location>
        <begin position="65"/>
        <end position="85"/>
    </location>
</feature>
<comment type="caution">
    <text evidence="3">The sequence shown here is derived from an EMBL/GenBank/DDBJ whole genome shotgun (WGS) entry which is preliminary data.</text>
</comment>
<feature type="transmembrane region" description="Helical" evidence="1">
    <location>
        <begin position="105"/>
        <end position="128"/>
    </location>
</feature>
<proteinExistence type="predicted"/>
<keyword evidence="1" id="KW-0812">Transmembrane</keyword>
<keyword evidence="3" id="KW-0378">Hydrolase</keyword>
<dbReference type="EC" id="3.4.23.43" evidence="3"/>
<dbReference type="Pfam" id="PF01478">
    <property type="entry name" value="Peptidase_A24"/>
    <property type="match status" value="1"/>
</dbReference>
<name>A0ABT2GGD5_9MICO</name>
<reference evidence="3" key="1">
    <citation type="submission" date="2022-08" db="EMBL/GenBank/DDBJ databases">
        <authorList>
            <person name="Deng Y."/>
            <person name="Han X.-F."/>
            <person name="Zhang Y.-Q."/>
        </authorList>
    </citation>
    <scope>NUCLEOTIDE SEQUENCE</scope>
    <source>
        <strain evidence="3">CPCC 205716</strain>
    </source>
</reference>
<evidence type="ECO:0000259" key="2">
    <source>
        <dbReference type="Pfam" id="PF01478"/>
    </source>
</evidence>
<dbReference type="GO" id="GO:0004190">
    <property type="term" value="F:aspartic-type endopeptidase activity"/>
    <property type="evidence" value="ECO:0007669"/>
    <property type="project" value="UniProtKB-EC"/>
</dbReference>
<dbReference type="Gene3D" id="1.20.120.1220">
    <property type="match status" value="1"/>
</dbReference>
<keyword evidence="1" id="KW-0472">Membrane</keyword>
<dbReference type="EMBL" id="JANTEZ010000004">
    <property type="protein sequence ID" value="MCS5715289.1"/>
    <property type="molecule type" value="Genomic_DNA"/>
</dbReference>
<dbReference type="InterPro" id="IPR000045">
    <property type="entry name" value="Prepilin_IV_endopep_pep"/>
</dbReference>
<accession>A0ABT2GGD5</accession>
<evidence type="ECO:0000313" key="4">
    <source>
        <dbReference type="Proteomes" id="UP001165580"/>
    </source>
</evidence>
<keyword evidence="4" id="KW-1185">Reference proteome</keyword>
<feature type="domain" description="Prepilin type IV endopeptidase peptidase" evidence="2">
    <location>
        <begin position="16"/>
        <end position="109"/>
    </location>
</feature>
<feature type="transmembrane region" description="Helical" evidence="1">
    <location>
        <begin position="149"/>
        <end position="172"/>
    </location>
</feature>
<dbReference type="RefSeq" id="WP_259486788.1">
    <property type="nucleotide sequence ID" value="NZ_JANTEZ010000004.1"/>
</dbReference>
<organism evidence="3 4">
    <name type="scientific">Herbiconiux gentiana</name>
    <dbReference type="NCBI Taxonomy" id="2970912"/>
    <lineage>
        <taxon>Bacteria</taxon>
        <taxon>Bacillati</taxon>
        <taxon>Actinomycetota</taxon>
        <taxon>Actinomycetes</taxon>
        <taxon>Micrococcales</taxon>
        <taxon>Microbacteriaceae</taxon>
        <taxon>Herbiconiux</taxon>
    </lineage>
</organism>